<evidence type="ECO:0000259" key="1">
    <source>
        <dbReference type="Pfam" id="PF13614"/>
    </source>
</evidence>
<dbReference type="CDD" id="cd02042">
    <property type="entry name" value="ParAB_family"/>
    <property type="match status" value="1"/>
</dbReference>
<name>A0A1I3LKM3_9SPIR</name>
<dbReference type="SUPFAM" id="SSF52540">
    <property type="entry name" value="P-loop containing nucleoside triphosphate hydrolases"/>
    <property type="match status" value="1"/>
</dbReference>
<gene>
    <name evidence="2" type="ORF">SAMN04487775_10731</name>
</gene>
<dbReference type="Pfam" id="PF13614">
    <property type="entry name" value="AAA_31"/>
    <property type="match status" value="1"/>
</dbReference>
<sequence length="259" mass="29037">MVITVSSIKGGVGKSSVVLLLANNLASRGRKVLVIDTDLNNTVTVYYTMGIGRIGEICERQNISLAFSTGKIDDRNIVASRKQNVWVVPSSLKLLDQRSMENVEIKRILRSPKGFDDILIDTSPTWDNIVAGALMAADLILSPVAFTEYNYNMSACLLSKMQTVMPDQAKNLYFLFNHWSDQYSKYPTSLQNLVLSMYRKGIDNLLSVTLPDTRFVDRYTNFDEKCCIKSPHTGCARLAAGVNNLINMIYEDKKVVEIF</sequence>
<protein>
    <submittedName>
        <fullName evidence="2">Chromosome partitioning protein</fullName>
    </submittedName>
</protein>
<dbReference type="OrthoDB" id="361859at2"/>
<dbReference type="PANTHER" id="PTHR13696">
    <property type="entry name" value="P-LOOP CONTAINING NUCLEOSIDE TRIPHOSPHATE HYDROLASE"/>
    <property type="match status" value="1"/>
</dbReference>
<accession>A0A1I3LKM3</accession>
<dbReference type="Gene3D" id="3.40.50.300">
    <property type="entry name" value="P-loop containing nucleotide triphosphate hydrolases"/>
    <property type="match status" value="1"/>
</dbReference>
<dbReference type="AlphaFoldDB" id="A0A1I3LKM3"/>
<feature type="domain" description="AAA" evidence="1">
    <location>
        <begin position="2"/>
        <end position="169"/>
    </location>
</feature>
<dbReference type="InterPro" id="IPR027417">
    <property type="entry name" value="P-loop_NTPase"/>
</dbReference>
<reference evidence="3" key="1">
    <citation type="submission" date="2016-10" db="EMBL/GenBank/DDBJ databases">
        <authorList>
            <person name="Varghese N."/>
            <person name="Submissions S."/>
        </authorList>
    </citation>
    <scope>NUCLEOTIDE SEQUENCE [LARGE SCALE GENOMIC DNA]</scope>
    <source>
        <strain evidence="3">XBD1002</strain>
    </source>
</reference>
<evidence type="ECO:0000313" key="2">
    <source>
        <dbReference type="EMBL" id="SFI85035.1"/>
    </source>
</evidence>
<organism evidence="2 3">
    <name type="scientific">Treponema bryantii</name>
    <dbReference type="NCBI Taxonomy" id="163"/>
    <lineage>
        <taxon>Bacteria</taxon>
        <taxon>Pseudomonadati</taxon>
        <taxon>Spirochaetota</taxon>
        <taxon>Spirochaetia</taxon>
        <taxon>Spirochaetales</taxon>
        <taxon>Treponemataceae</taxon>
        <taxon>Treponema</taxon>
    </lineage>
</organism>
<dbReference type="Proteomes" id="UP000182737">
    <property type="component" value="Unassembled WGS sequence"/>
</dbReference>
<proteinExistence type="predicted"/>
<dbReference type="RefSeq" id="WP_074932201.1">
    <property type="nucleotide sequence ID" value="NZ_FORI01000007.1"/>
</dbReference>
<dbReference type="PANTHER" id="PTHR13696:SF99">
    <property type="entry name" value="COBYRINIC ACID AC-DIAMIDE SYNTHASE"/>
    <property type="match status" value="1"/>
</dbReference>
<dbReference type="InterPro" id="IPR050678">
    <property type="entry name" value="DNA_Partitioning_ATPase"/>
</dbReference>
<dbReference type="EMBL" id="FORI01000007">
    <property type="protein sequence ID" value="SFI85035.1"/>
    <property type="molecule type" value="Genomic_DNA"/>
</dbReference>
<keyword evidence="3" id="KW-1185">Reference proteome</keyword>
<evidence type="ECO:0000313" key="3">
    <source>
        <dbReference type="Proteomes" id="UP000182737"/>
    </source>
</evidence>
<dbReference type="InterPro" id="IPR025669">
    <property type="entry name" value="AAA_dom"/>
</dbReference>